<reference evidence="1 2" key="1">
    <citation type="journal article" date="2011" name="J. Bacteriol.">
        <title>Genome sequence of strain IMCC3088, a proteorhodopsin-containing marine bacterium belonging to the OM60/NOR5 clade.</title>
        <authorList>
            <person name="Jang Y."/>
            <person name="Oh H.M."/>
            <person name="Kang I."/>
            <person name="Lee K."/>
            <person name="Yang S.J."/>
            <person name="Cho J.C."/>
        </authorList>
    </citation>
    <scope>NUCLEOTIDE SEQUENCE [LARGE SCALE GENOMIC DNA]</scope>
    <source>
        <strain evidence="1 2">IMCC3088</strain>
    </source>
</reference>
<sequence length="252" mass="27189">MTGPGTNTYLLGTDQIAVIDPGPAIDSHIDAIMAASAGKIGQIFCTHTHSDHSPAAAKLAELTGAELIGAPPPNDPYNDQTFNPAVSVFDGQRFEGPDFTVLAVHTPGHVGNHYCFLLEEEGMVFAGDHVMNGSTVVIIPPSGDMKHYIESLQKLAQLPLQVIAPAHGDLIGAPLDEINGLIAHRLKREAKVVETLERIGAKTIAEMVSAVYDDVRPDLHTWAKLSLEAHLLKLEVEMRVSRSSDERWALIK</sequence>
<dbReference type="InterPro" id="IPR001279">
    <property type="entry name" value="Metallo-B-lactamas"/>
</dbReference>
<accession>F3L1I2</accession>
<dbReference type="RefSeq" id="WP_009575586.1">
    <property type="nucleotide sequence ID" value="NZ_AEIG01000033.1"/>
</dbReference>
<dbReference type="InterPro" id="IPR036866">
    <property type="entry name" value="RibonucZ/Hydroxyglut_hydro"/>
</dbReference>
<protein>
    <submittedName>
        <fullName evidence="1">Beta-lactamase family protein</fullName>
    </submittedName>
</protein>
<dbReference type="eggNOG" id="COG0491">
    <property type="taxonomic scope" value="Bacteria"/>
</dbReference>
<dbReference type="Pfam" id="PF00753">
    <property type="entry name" value="Lactamase_B"/>
    <property type="match status" value="1"/>
</dbReference>
<dbReference type="SUPFAM" id="SSF56281">
    <property type="entry name" value="Metallo-hydrolase/oxidoreductase"/>
    <property type="match status" value="1"/>
</dbReference>
<comment type="caution">
    <text evidence="1">The sequence shown here is derived from an EMBL/GenBank/DDBJ whole genome shotgun (WGS) entry which is preliminary data.</text>
</comment>
<dbReference type="OrthoDB" id="9784009at2"/>
<evidence type="ECO:0000313" key="1">
    <source>
        <dbReference type="EMBL" id="EGG29778.1"/>
    </source>
</evidence>
<evidence type="ECO:0000313" key="2">
    <source>
        <dbReference type="Proteomes" id="UP000005615"/>
    </source>
</evidence>
<proteinExistence type="predicted"/>
<dbReference type="EMBL" id="AEIG01000033">
    <property type="protein sequence ID" value="EGG29778.1"/>
    <property type="molecule type" value="Genomic_DNA"/>
</dbReference>
<dbReference type="Pfam" id="PF17778">
    <property type="entry name" value="WHD_BLACT"/>
    <property type="match status" value="1"/>
</dbReference>
<dbReference type="PANTHER" id="PTHR23131">
    <property type="entry name" value="ENDORIBONUCLEASE LACTB2"/>
    <property type="match status" value="1"/>
</dbReference>
<dbReference type="InterPro" id="IPR041516">
    <property type="entry name" value="LACTB2_WH"/>
</dbReference>
<dbReference type="Proteomes" id="UP000005615">
    <property type="component" value="Unassembled WGS sequence"/>
</dbReference>
<dbReference type="InterPro" id="IPR050662">
    <property type="entry name" value="Sec-metab_biosynth-thioest"/>
</dbReference>
<dbReference type="AlphaFoldDB" id="F3L1I2"/>
<organism evidence="1 2">
    <name type="scientific">Aequoribacter fuscus</name>
    <dbReference type="NCBI Taxonomy" id="2518989"/>
    <lineage>
        <taxon>Bacteria</taxon>
        <taxon>Pseudomonadati</taxon>
        <taxon>Pseudomonadota</taxon>
        <taxon>Gammaproteobacteria</taxon>
        <taxon>Cellvibrionales</taxon>
        <taxon>Halieaceae</taxon>
        <taxon>Aequoribacter</taxon>
    </lineage>
</organism>
<dbReference type="CDD" id="cd16278">
    <property type="entry name" value="metallo-hydrolase-like_MBL-fold"/>
    <property type="match status" value="1"/>
</dbReference>
<name>F3L1I2_9GAMM</name>
<dbReference type="InterPro" id="IPR036388">
    <property type="entry name" value="WH-like_DNA-bd_sf"/>
</dbReference>
<dbReference type="PANTHER" id="PTHR23131:SF0">
    <property type="entry name" value="ENDORIBONUCLEASE LACTB2"/>
    <property type="match status" value="1"/>
</dbReference>
<dbReference type="Gene3D" id="3.60.15.10">
    <property type="entry name" value="Ribonuclease Z/Hydroxyacylglutathione hydrolase-like"/>
    <property type="match status" value="1"/>
</dbReference>
<gene>
    <name evidence="1" type="ORF">IMCC3088_1322</name>
</gene>
<keyword evidence="2" id="KW-1185">Reference proteome</keyword>
<dbReference type="SMART" id="SM00849">
    <property type="entry name" value="Lactamase_B"/>
    <property type="match status" value="1"/>
</dbReference>
<dbReference type="STRING" id="2518989.IMCC3088_1322"/>
<dbReference type="Gene3D" id="1.10.10.10">
    <property type="entry name" value="Winged helix-like DNA-binding domain superfamily/Winged helix DNA-binding domain"/>
    <property type="match status" value="1"/>
</dbReference>